<gene>
    <name evidence="4" type="ORF">FHX76_001759</name>
</gene>
<feature type="chain" id="PRO_5031096628" evidence="2">
    <location>
        <begin position="30"/>
        <end position="496"/>
    </location>
</feature>
<dbReference type="RefSeq" id="WP_167149874.1">
    <property type="nucleotide sequence ID" value="NZ_JAAMOX010000001.1"/>
</dbReference>
<evidence type="ECO:0000256" key="2">
    <source>
        <dbReference type="SAM" id="SignalP"/>
    </source>
</evidence>
<feature type="signal peptide" evidence="2">
    <location>
        <begin position="1"/>
        <end position="29"/>
    </location>
</feature>
<dbReference type="InterPro" id="IPR001434">
    <property type="entry name" value="OmcB-like_DUF11"/>
</dbReference>
<dbReference type="EMBL" id="JAAMOX010000001">
    <property type="protein sequence ID" value="NIH53891.1"/>
    <property type="molecule type" value="Genomic_DNA"/>
</dbReference>
<keyword evidence="1" id="KW-0472">Membrane</keyword>
<comment type="caution">
    <text evidence="4">The sequence shown here is derived from an EMBL/GenBank/DDBJ whole genome shotgun (WGS) entry which is preliminary data.</text>
</comment>
<keyword evidence="1" id="KW-1133">Transmembrane helix</keyword>
<evidence type="ECO:0000313" key="4">
    <source>
        <dbReference type="EMBL" id="NIH53891.1"/>
    </source>
</evidence>
<keyword evidence="1" id="KW-0812">Transmembrane</keyword>
<evidence type="ECO:0000313" key="5">
    <source>
        <dbReference type="Proteomes" id="UP000541033"/>
    </source>
</evidence>
<accession>A0A7X5R1K5</accession>
<reference evidence="4 5" key="1">
    <citation type="submission" date="2020-02" db="EMBL/GenBank/DDBJ databases">
        <title>Sequencing the genomes of 1000 actinobacteria strains.</title>
        <authorList>
            <person name="Klenk H.-P."/>
        </authorList>
    </citation>
    <scope>NUCLEOTIDE SEQUENCE [LARGE SCALE GENOMIC DNA]</scope>
    <source>
        <strain evidence="4 5">DSM 27960</strain>
    </source>
</reference>
<feature type="domain" description="DUF11" evidence="3">
    <location>
        <begin position="312"/>
        <end position="432"/>
    </location>
</feature>
<dbReference type="AlphaFoldDB" id="A0A7X5R1K5"/>
<proteinExistence type="predicted"/>
<evidence type="ECO:0000256" key="1">
    <source>
        <dbReference type="SAM" id="Phobius"/>
    </source>
</evidence>
<dbReference type="Pfam" id="PF01345">
    <property type="entry name" value="DUF11"/>
    <property type="match status" value="1"/>
</dbReference>
<sequence length="496" mass="52057">MNRLLARSAIFVVTAALIGAASVSSAAFADTTYEDAIGLSWSPTGPYEGTTTIPMYPNPRVVPGDTDSKTVWVRNDGPAEGQLKATITNVVLGGDVNDQFYKDFTINGQQVFDYNGVDTQVADILLPMGDTTSITVNYEFPEAATSGNYKEQGTVSVHFDLVLSIAGPEKELHMNARAICQRDVARVFYDLETVGVENPDSLPVTATWRQADGTLVRVDTIPAGQTSGSLLWPGAVVNDDDIAVGWPGWRVVKEGETPDWENYVYDPTLDSTKWREPLTITFEMNPTDVVTLEYPPVSPAGCEVPRDPGVYITKVASVGTVAAGSNFDYTIEVGNTGLGAVHPVTLSDPIPGNLKVNTVSTAGAPTYPRWDGCAVTGANSAGYGGTLNCTLNGYLGYNEVAPAVVLNVTVNANTPSGSLTNVATECATDPDTPTVAALCKDAEAVVNIVPKGTVVSGAGLSMTGSDLAMAGGAVAALLAMGFAALTIAKRRRSAEE</sequence>
<keyword evidence="5" id="KW-1185">Reference proteome</keyword>
<protein>
    <submittedName>
        <fullName evidence="4">Putative repeat protein (TIGR01451 family)</fullName>
    </submittedName>
</protein>
<name>A0A7X5R1K5_9MICO</name>
<dbReference type="Proteomes" id="UP000541033">
    <property type="component" value="Unassembled WGS sequence"/>
</dbReference>
<feature type="transmembrane region" description="Helical" evidence="1">
    <location>
        <begin position="467"/>
        <end position="488"/>
    </location>
</feature>
<organism evidence="4 5">
    <name type="scientific">Lysinibacter cavernae</name>
    <dbReference type="NCBI Taxonomy" id="1640652"/>
    <lineage>
        <taxon>Bacteria</taxon>
        <taxon>Bacillati</taxon>
        <taxon>Actinomycetota</taxon>
        <taxon>Actinomycetes</taxon>
        <taxon>Micrococcales</taxon>
        <taxon>Microbacteriaceae</taxon>
        <taxon>Lysinibacter</taxon>
    </lineage>
</organism>
<evidence type="ECO:0000259" key="3">
    <source>
        <dbReference type="Pfam" id="PF01345"/>
    </source>
</evidence>
<keyword evidence="2" id="KW-0732">Signal</keyword>